<feature type="non-terminal residue" evidence="1">
    <location>
        <position position="131"/>
    </location>
</feature>
<dbReference type="RefSeq" id="XP_003041601.1">
    <property type="nucleotide sequence ID" value="XM_003041555.1"/>
</dbReference>
<name>C7ZJD9_FUSV7</name>
<dbReference type="Proteomes" id="UP000005206">
    <property type="component" value="Chromosome 3"/>
</dbReference>
<dbReference type="InterPro" id="IPR005197">
    <property type="entry name" value="Glyco_hydro_71"/>
</dbReference>
<gene>
    <name evidence="1" type="ORF">NECHADRAFT_19687</name>
</gene>
<dbReference type="OMA" id="TADIDWQ"/>
<evidence type="ECO:0000313" key="2">
    <source>
        <dbReference type="Proteomes" id="UP000005206"/>
    </source>
</evidence>
<dbReference type="eggNOG" id="ENOG502RZ85">
    <property type="taxonomic scope" value="Eukaryota"/>
</dbReference>
<sequence>WGKNWYSSSESLWYDRWLQVLDVLPDAIEIITWNDFSESSYIADIVPSQIVRGAEVYVDGYEHSALRSLLPYFIQAYKAGSPDVPLPNGETAVAWYRTTSATLGSDGGTVWGQDGTESASVGAKDVVSVVA</sequence>
<dbReference type="AlphaFoldDB" id="C7ZJD9"/>
<accession>C7ZJD9</accession>
<dbReference type="VEuPathDB" id="FungiDB:NECHADRAFT_19687"/>
<dbReference type="GO" id="GO:0051118">
    <property type="term" value="F:glucan endo-1,3-alpha-glucosidase activity"/>
    <property type="evidence" value="ECO:0007669"/>
    <property type="project" value="InterPro"/>
</dbReference>
<dbReference type="EMBL" id="GG698933">
    <property type="protein sequence ID" value="EEU35888.1"/>
    <property type="molecule type" value="Genomic_DNA"/>
</dbReference>
<protein>
    <submittedName>
        <fullName evidence="1">Uncharacterized protein</fullName>
    </submittedName>
</protein>
<organism evidence="1 2">
    <name type="scientific">Fusarium vanettenii (strain ATCC MYA-4622 / CBS 123669 / FGSC 9596 / NRRL 45880 / 77-13-4)</name>
    <name type="common">Fusarium solani subsp. pisi</name>
    <dbReference type="NCBI Taxonomy" id="660122"/>
    <lineage>
        <taxon>Eukaryota</taxon>
        <taxon>Fungi</taxon>
        <taxon>Dikarya</taxon>
        <taxon>Ascomycota</taxon>
        <taxon>Pezizomycotina</taxon>
        <taxon>Sordariomycetes</taxon>
        <taxon>Hypocreomycetidae</taxon>
        <taxon>Hypocreales</taxon>
        <taxon>Nectriaceae</taxon>
        <taxon>Fusarium</taxon>
        <taxon>Fusarium solani species complex</taxon>
        <taxon>Fusarium vanettenii</taxon>
    </lineage>
</organism>
<dbReference type="Gene3D" id="3.20.20.80">
    <property type="entry name" value="Glycosidases"/>
    <property type="match status" value="1"/>
</dbReference>
<evidence type="ECO:0000313" key="1">
    <source>
        <dbReference type="EMBL" id="EEU35888.1"/>
    </source>
</evidence>
<dbReference type="KEGG" id="nhe:NECHADRAFT_19687"/>
<feature type="non-terminal residue" evidence="1">
    <location>
        <position position="1"/>
    </location>
</feature>
<dbReference type="GeneID" id="9673897"/>
<dbReference type="HOGENOM" id="CLU_1932575_0_0_1"/>
<reference evidence="1 2" key="1">
    <citation type="journal article" date="2009" name="PLoS Genet.">
        <title>The genome of Nectria haematococca: contribution of supernumerary chromosomes to gene expansion.</title>
        <authorList>
            <person name="Coleman J.J."/>
            <person name="Rounsley S.D."/>
            <person name="Rodriguez-Carres M."/>
            <person name="Kuo A."/>
            <person name="Wasmann C.C."/>
            <person name="Grimwood J."/>
            <person name="Schmutz J."/>
            <person name="Taga M."/>
            <person name="White G.J."/>
            <person name="Zhou S."/>
            <person name="Schwartz D.C."/>
            <person name="Freitag M."/>
            <person name="Ma L.J."/>
            <person name="Danchin E.G."/>
            <person name="Henrissat B."/>
            <person name="Coutinho P.M."/>
            <person name="Nelson D.R."/>
            <person name="Straney D."/>
            <person name="Napoli C.A."/>
            <person name="Barker B.M."/>
            <person name="Gribskov M."/>
            <person name="Rep M."/>
            <person name="Kroken S."/>
            <person name="Molnar I."/>
            <person name="Rensing C."/>
            <person name="Kennell J.C."/>
            <person name="Zamora J."/>
            <person name="Farman M.L."/>
            <person name="Selker E.U."/>
            <person name="Salamov A."/>
            <person name="Shapiro H."/>
            <person name="Pangilinan J."/>
            <person name="Lindquist E."/>
            <person name="Lamers C."/>
            <person name="Grigoriev I.V."/>
            <person name="Geiser D.M."/>
            <person name="Covert S.F."/>
            <person name="Temporini E."/>
            <person name="Vanetten H.D."/>
        </authorList>
    </citation>
    <scope>NUCLEOTIDE SEQUENCE [LARGE SCALE GENOMIC DNA]</scope>
    <source>
        <strain evidence="2">ATCC MYA-4622 / CBS 123669 / FGSC 9596 / NRRL 45880 / 77-13-4</strain>
    </source>
</reference>
<dbReference type="InParanoid" id="C7ZJD9"/>
<dbReference type="Pfam" id="PF03659">
    <property type="entry name" value="Glyco_hydro_71"/>
    <property type="match status" value="1"/>
</dbReference>
<proteinExistence type="predicted"/>
<dbReference type="OrthoDB" id="1046782at2759"/>
<keyword evidence="2" id="KW-1185">Reference proteome</keyword>